<dbReference type="Proteomes" id="UP000548476">
    <property type="component" value="Unassembled WGS sequence"/>
</dbReference>
<gene>
    <name evidence="2" type="ORF">HNR73_002302</name>
</gene>
<comment type="caution">
    <text evidence="2">The sequence shown here is derived from an EMBL/GenBank/DDBJ whole genome shotgun (WGS) entry which is preliminary data.</text>
</comment>
<feature type="compositionally biased region" description="Basic residues" evidence="1">
    <location>
        <begin position="245"/>
        <end position="261"/>
    </location>
</feature>
<evidence type="ECO:0000256" key="1">
    <source>
        <dbReference type="SAM" id="MobiDB-lite"/>
    </source>
</evidence>
<organism evidence="2 3">
    <name type="scientific">Phytomonospora endophytica</name>
    <dbReference type="NCBI Taxonomy" id="714109"/>
    <lineage>
        <taxon>Bacteria</taxon>
        <taxon>Bacillati</taxon>
        <taxon>Actinomycetota</taxon>
        <taxon>Actinomycetes</taxon>
        <taxon>Micromonosporales</taxon>
        <taxon>Micromonosporaceae</taxon>
        <taxon>Phytomonospora</taxon>
    </lineage>
</organism>
<feature type="region of interest" description="Disordered" evidence="1">
    <location>
        <begin position="376"/>
        <end position="419"/>
    </location>
</feature>
<dbReference type="EMBL" id="JACHGT010000004">
    <property type="protein sequence ID" value="MBB6034452.1"/>
    <property type="molecule type" value="Genomic_DNA"/>
</dbReference>
<accession>A0A841FLN3</accession>
<feature type="region of interest" description="Disordered" evidence="1">
    <location>
        <begin position="241"/>
        <end position="269"/>
    </location>
</feature>
<feature type="region of interest" description="Disordered" evidence="1">
    <location>
        <begin position="159"/>
        <end position="209"/>
    </location>
</feature>
<protein>
    <submittedName>
        <fullName evidence="2">Uncharacterized protein</fullName>
    </submittedName>
</protein>
<keyword evidence="3" id="KW-1185">Reference proteome</keyword>
<evidence type="ECO:0000313" key="3">
    <source>
        <dbReference type="Proteomes" id="UP000548476"/>
    </source>
</evidence>
<evidence type="ECO:0000313" key="2">
    <source>
        <dbReference type="EMBL" id="MBB6034452.1"/>
    </source>
</evidence>
<proteinExistence type="predicted"/>
<sequence length="419" mass="44700">MRTGGQGRHDGPAGGSRPVVLGARARPRISRARSHAHPCALTSARIPGPAITSAPAPTAARLPTHPAGRWRLGFGCADRDAALAQGAQRRVGLAAGERAARRPPLAAGTPSASQAGTAVVATSARRRPRTREDRGPARVSPGRVRSPWLGAAVCRSLQPAAGRDQRTQGLRRRDRPWRLDLTAKARTPRMALAGVSGSASRPRRAPASRSDVVWFPAASPKRRRSRRFGFTGEERSSALASARASLRRVRCPQSARPRRRSPGPEPGSEAMMLGRAQIRCLRKPPIVASHLREGATPSRACGALLARVCKGLRFAAVRCLREGACALGTAVSCLREGATPSRACGALLARVCKGLRFAAASRLRRLHVARRIRREPRPCSSWPPGPRAERASGECAARGPRQRSPRPEPGSEAVMLGRT</sequence>
<name>A0A841FLN3_9ACTN</name>
<dbReference type="AlphaFoldDB" id="A0A841FLN3"/>
<reference evidence="2 3" key="1">
    <citation type="submission" date="2020-08" db="EMBL/GenBank/DDBJ databases">
        <title>Genomic Encyclopedia of Type Strains, Phase IV (KMG-IV): sequencing the most valuable type-strain genomes for metagenomic binning, comparative biology and taxonomic classification.</title>
        <authorList>
            <person name="Goeker M."/>
        </authorList>
    </citation>
    <scope>NUCLEOTIDE SEQUENCE [LARGE SCALE GENOMIC DNA]</scope>
    <source>
        <strain evidence="2 3">YIM 65646</strain>
    </source>
</reference>
<feature type="region of interest" description="Disordered" evidence="1">
    <location>
        <begin position="95"/>
        <end position="144"/>
    </location>
</feature>